<comment type="caution">
    <text evidence="1">The sequence shown here is derived from an EMBL/GenBank/DDBJ whole genome shotgun (WGS) entry which is preliminary data.</text>
</comment>
<accession>A0ACB8CPA8</accession>
<name>A0ACB8CPA8_DERSI</name>
<protein>
    <submittedName>
        <fullName evidence="1">Uncharacterized protein</fullName>
    </submittedName>
</protein>
<evidence type="ECO:0000313" key="1">
    <source>
        <dbReference type="EMBL" id="KAH7948934.1"/>
    </source>
</evidence>
<gene>
    <name evidence="1" type="ORF">HPB49_003609</name>
</gene>
<sequence>MRPLDVVRDDRCFKLADELVAADARYGTLFAKESLEHSPTVSRKAAEVAGDLRETLRPVIKAAMEEGHCSMNVDMWTDDCKKTACITATAHNVNDDWELKSLLLFTRDFTPEQT</sequence>
<dbReference type="Proteomes" id="UP000821865">
    <property type="component" value="Chromosome 5"/>
</dbReference>
<reference evidence="1" key="1">
    <citation type="submission" date="2020-05" db="EMBL/GenBank/DDBJ databases">
        <title>Large-scale comparative analyses of tick genomes elucidate their genetic diversity and vector capacities.</title>
        <authorList>
            <person name="Jia N."/>
            <person name="Wang J."/>
            <person name="Shi W."/>
            <person name="Du L."/>
            <person name="Sun Y."/>
            <person name="Zhan W."/>
            <person name="Jiang J."/>
            <person name="Wang Q."/>
            <person name="Zhang B."/>
            <person name="Ji P."/>
            <person name="Sakyi L.B."/>
            <person name="Cui X."/>
            <person name="Yuan T."/>
            <person name="Jiang B."/>
            <person name="Yang W."/>
            <person name="Lam T.T.-Y."/>
            <person name="Chang Q."/>
            <person name="Ding S."/>
            <person name="Wang X."/>
            <person name="Zhu J."/>
            <person name="Ruan X."/>
            <person name="Zhao L."/>
            <person name="Wei J."/>
            <person name="Que T."/>
            <person name="Du C."/>
            <person name="Cheng J."/>
            <person name="Dai P."/>
            <person name="Han X."/>
            <person name="Huang E."/>
            <person name="Gao Y."/>
            <person name="Liu J."/>
            <person name="Shao H."/>
            <person name="Ye R."/>
            <person name="Li L."/>
            <person name="Wei W."/>
            <person name="Wang X."/>
            <person name="Wang C."/>
            <person name="Yang T."/>
            <person name="Huo Q."/>
            <person name="Li W."/>
            <person name="Guo W."/>
            <person name="Chen H."/>
            <person name="Zhou L."/>
            <person name="Ni X."/>
            <person name="Tian J."/>
            <person name="Zhou Y."/>
            <person name="Sheng Y."/>
            <person name="Liu T."/>
            <person name="Pan Y."/>
            <person name="Xia L."/>
            <person name="Li J."/>
            <person name="Zhao F."/>
            <person name="Cao W."/>
        </authorList>
    </citation>
    <scope>NUCLEOTIDE SEQUENCE</scope>
    <source>
        <strain evidence="1">Dsil-2018</strain>
    </source>
</reference>
<keyword evidence="2" id="KW-1185">Reference proteome</keyword>
<evidence type="ECO:0000313" key="2">
    <source>
        <dbReference type="Proteomes" id="UP000821865"/>
    </source>
</evidence>
<proteinExistence type="predicted"/>
<organism evidence="1 2">
    <name type="scientific">Dermacentor silvarum</name>
    <name type="common">Tick</name>
    <dbReference type="NCBI Taxonomy" id="543639"/>
    <lineage>
        <taxon>Eukaryota</taxon>
        <taxon>Metazoa</taxon>
        <taxon>Ecdysozoa</taxon>
        <taxon>Arthropoda</taxon>
        <taxon>Chelicerata</taxon>
        <taxon>Arachnida</taxon>
        <taxon>Acari</taxon>
        <taxon>Parasitiformes</taxon>
        <taxon>Ixodida</taxon>
        <taxon>Ixodoidea</taxon>
        <taxon>Ixodidae</taxon>
        <taxon>Rhipicephalinae</taxon>
        <taxon>Dermacentor</taxon>
    </lineage>
</organism>
<dbReference type="EMBL" id="CM023474">
    <property type="protein sequence ID" value="KAH7948934.1"/>
    <property type="molecule type" value="Genomic_DNA"/>
</dbReference>